<name>A0AA35UXC0_LACSI</name>
<feature type="compositionally biased region" description="Basic and acidic residues" evidence="1">
    <location>
        <begin position="138"/>
        <end position="150"/>
    </location>
</feature>
<gene>
    <name evidence="2" type="ORF">LSALG_LOCUS3302</name>
</gene>
<keyword evidence="3" id="KW-1185">Reference proteome</keyword>
<feature type="compositionally biased region" description="Acidic residues" evidence="1">
    <location>
        <begin position="62"/>
        <end position="76"/>
    </location>
</feature>
<organism evidence="2 3">
    <name type="scientific">Lactuca saligna</name>
    <name type="common">Willowleaf lettuce</name>
    <dbReference type="NCBI Taxonomy" id="75948"/>
    <lineage>
        <taxon>Eukaryota</taxon>
        <taxon>Viridiplantae</taxon>
        <taxon>Streptophyta</taxon>
        <taxon>Embryophyta</taxon>
        <taxon>Tracheophyta</taxon>
        <taxon>Spermatophyta</taxon>
        <taxon>Magnoliopsida</taxon>
        <taxon>eudicotyledons</taxon>
        <taxon>Gunneridae</taxon>
        <taxon>Pentapetalae</taxon>
        <taxon>asterids</taxon>
        <taxon>campanulids</taxon>
        <taxon>Asterales</taxon>
        <taxon>Asteraceae</taxon>
        <taxon>Cichorioideae</taxon>
        <taxon>Cichorieae</taxon>
        <taxon>Lactucinae</taxon>
        <taxon>Lactuca</taxon>
    </lineage>
</organism>
<evidence type="ECO:0000313" key="2">
    <source>
        <dbReference type="EMBL" id="CAI9262566.1"/>
    </source>
</evidence>
<proteinExistence type="predicted"/>
<dbReference type="Proteomes" id="UP001177003">
    <property type="component" value="Chromosome 0"/>
</dbReference>
<dbReference type="EMBL" id="OX465086">
    <property type="protein sequence ID" value="CAI9262566.1"/>
    <property type="molecule type" value="Genomic_DNA"/>
</dbReference>
<feature type="compositionally biased region" description="Polar residues" evidence="1">
    <location>
        <begin position="40"/>
        <end position="57"/>
    </location>
</feature>
<feature type="region of interest" description="Disordered" evidence="1">
    <location>
        <begin position="40"/>
        <end position="150"/>
    </location>
</feature>
<feature type="compositionally biased region" description="Gly residues" evidence="1">
    <location>
        <begin position="107"/>
        <end position="116"/>
    </location>
</feature>
<accession>A0AA35UXC0</accession>
<dbReference type="AlphaFoldDB" id="A0AA35UXC0"/>
<reference evidence="2" key="1">
    <citation type="submission" date="2023-04" db="EMBL/GenBank/DDBJ databases">
        <authorList>
            <person name="Vijverberg K."/>
            <person name="Xiong W."/>
            <person name="Schranz E."/>
        </authorList>
    </citation>
    <scope>NUCLEOTIDE SEQUENCE</scope>
</reference>
<sequence>MMTTPTEELMKKLEAFMLQQTQSTSELKAAVEALQAKQTTLEEGLSTQSHNKPNNKGGSEASVEEEIGLESFDEPPEQSQGRGKGIGFGFGSAPDGKGPTATTVVGRGKGPAGGQPSGRFIGKANDSWRTGQPQPFKHSWDYHRTEGSNRQERLYKDWEDYEDTRFRGS</sequence>
<evidence type="ECO:0000256" key="1">
    <source>
        <dbReference type="SAM" id="MobiDB-lite"/>
    </source>
</evidence>
<protein>
    <submittedName>
        <fullName evidence="2">Uncharacterized protein</fullName>
    </submittedName>
</protein>
<evidence type="ECO:0000313" key="3">
    <source>
        <dbReference type="Proteomes" id="UP001177003"/>
    </source>
</evidence>